<evidence type="ECO:0000313" key="2">
    <source>
        <dbReference type="Proteomes" id="UP000178429"/>
    </source>
</evidence>
<gene>
    <name evidence="1" type="ORF">A2975_03335</name>
</gene>
<accession>A0A1F8C185</accession>
<dbReference type="AlphaFoldDB" id="A0A1F8C185"/>
<protein>
    <recommendedName>
        <fullName evidence="3">Toxin</fullName>
    </recommendedName>
</protein>
<proteinExistence type="predicted"/>
<dbReference type="STRING" id="1802525.A2975_03335"/>
<dbReference type="EMBL" id="MGHL01000006">
    <property type="protein sequence ID" value="OGM70083.1"/>
    <property type="molecule type" value="Genomic_DNA"/>
</dbReference>
<dbReference type="InterPro" id="IPR038573">
    <property type="entry name" value="BrnT_sf"/>
</dbReference>
<dbReference type="Proteomes" id="UP000178429">
    <property type="component" value="Unassembled WGS sequence"/>
</dbReference>
<name>A0A1F8C185_9BACT</name>
<organism evidence="1 2">
    <name type="scientific">Candidatus Woesebacteria bacterium RIFCSPLOWO2_01_FULL_44_14</name>
    <dbReference type="NCBI Taxonomy" id="1802525"/>
    <lineage>
        <taxon>Bacteria</taxon>
        <taxon>Candidatus Woeseibacteriota</taxon>
    </lineage>
</organism>
<comment type="caution">
    <text evidence="1">The sequence shown here is derived from an EMBL/GenBank/DDBJ whole genome shotgun (WGS) entry which is preliminary data.</text>
</comment>
<sequence>MKVNCLIWDKWNVVHIARHEVTPDEVEEICQGDHISEKGYSGRLRLVGYTQKGRALGVVLVPKGDDIFYPVTARPASRKERKKYLGTKGGEAK</sequence>
<dbReference type="Gene3D" id="3.10.450.530">
    <property type="entry name" value="Ribonuclease toxin, BrnT, of type II toxin-antitoxin system"/>
    <property type="match status" value="1"/>
</dbReference>
<reference evidence="1 2" key="1">
    <citation type="journal article" date="2016" name="Nat. Commun.">
        <title>Thousands of microbial genomes shed light on interconnected biogeochemical processes in an aquifer system.</title>
        <authorList>
            <person name="Anantharaman K."/>
            <person name="Brown C.T."/>
            <person name="Hug L.A."/>
            <person name="Sharon I."/>
            <person name="Castelle C.J."/>
            <person name="Probst A.J."/>
            <person name="Thomas B.C."/>
            <person name="Singh A."/>
            <person name="Wilkins M.J."/>
            <person name="Karaoz U."/>
            <person name="Brodie E.L."/>
            <person name="Williams K.H."/>
            <person name="Hubbard S.S."/>
            <person name="Banfield J.F."/>
        </authorList>
    </citation>
    <scope>NUCLEOTIDE SEQUENCE [LARGE SCALE GENOMIC DNA]</scope>
</reference>
<evidence type="ECO:0000313" key="1">
    <source>
        <dbReference type="EMBL" id="OGM70083.1"/>
    </source>
</evidence>
<evidence type="ECO:0008006" key="3">
    <source>
        <dbReference type="Google" id="ProtNLM"/>
    </source>
</evidence>